<evidence type="ECO:0000259" key="3">
    <source>
        <dbReference type="PROSITE" id="PS50006"/>
    </source>
</evidence>
<dbReference type="InterPro" id="IPR008984">
    <property type="entry name" value="SMAD_FHA_dom_sf"/>
</dbReference>
<comment type="caution">
    <text evidence="4">The sequence shown here is derived from an EMBL/GenBank/DDBJ whole genome shotgun (WGS) entry which is preliminary data.</text>
</comment>
<dbReference type="SUPFAM" id="SSF49879">
    <property type="entry name" value="SMAD/FHA domain"/>
    <property type="match status" value="1"/>
</dbReference>
<sequence>MTASGGAADLVQPLPGDGLVAREGELSLVCARPATAALASVVDGLLGALVDAAAAGEDGLALVRRAIGVLTASVGPDPLSFALAGPDRDGGTAMLAGGAGRARAVTASGADVTVGGDAAYTWTDRTVREPVVRLELTLPGVGSGDPDSWLRLSSGVVSGGGLRQLSPPRARPVSLAHPDRPPVKPAVRPAVAAAAEPVAKPGETPRLPAPGDVPLVTRLDGMRRPPTPVHSPHPEPAAARPSGPQVPHVLGVNCKNHHFNDPRAMYCAVCGISMMQATLSPFRAPRPPLGVLLMDDGQTVPLATDVLIGREPRTAPEVTGKTAIPLRLSDEDGSISRRHTLVHLDEWQVALVDLGSVNGTAVMPPGARDFDRLMPDTPVPLTAGTVVRIGVSRTFRFESNREA</sequence>
<dbReference type="Gene3D" id="2.60.200.20">
    <property type="match status" value="1"/>
</dbReference>
<feature type="region of interest" description="Disordered" evidence="2">
    <location>
        <begin position="161"/>
        <end position="184"/>
    </location>
</feature>
<protein>
    <recommendedName>
        <fullName evidence="3">FHA domain-containing protein</fullName>
    </recommendedName>
</protein>
<organism evidence="4 5">
    <name type="scientific">Actinomadura miaoliensis</name>
    <dbReference type="NCBI Taxonomy" id="430685"/>
    <lineage>
        <taxon>Bacteria</taxon>
        <taxon>Bacillati</taxon>
        <taxon>Actinomycetota</taxon>
        <taxon>Actinomycetes</taxon>
        <taxon>Streptosporangiales</taxon>
        <taxon>Thermomonosporaceae</taxon>
        <taxon>Actinomadura</taxon>
    </lineage>
</organism>
<feature type="region of interest" description="Disordered" evidence="2">
    <location>
        <begin position="223"/>
        <end position="244"/>
    </location>
</feature>
<evidence type="ECO:0000313" key="5">
    <source>
        <dbReference type="Proteomes" id="UP001500683"/>
    </source>
</evidence>
<keyword evidence="1" id="KW-0597">Phosphoprotein</keyword>
<name>A0ABP7W5J9_9ACTN</name>
<feature type="compositionally biased region" description="Pro residues" evidence="2">
    <location>
        <begin position="225"/>
        <end position="235"/>
    </location>
</feature>
<dbReference type="InterPro" id="IPR000253">
    <property type="entry name" value="FHA_dom"/>
</dbReference>
<dbReference type="RefSeq" id="WP_344950835.1">
    <property type="nucleotide sequence ID" value="NZ_BAAAZG010000030.1"/>
</dbReference>
<evidence type="ECO:0000313" key="4">
    <source>
        <dbReference type="EMBL" id="GAA4081415.1"/>
    </source>
</evidence>
<evidence type="ECO:0000256" key="2">
    <source>
        <dbReference type="SAM" id="MobiDB-lite"/>
    </source>
</evidence>
<evidence type="ECO:0000256" key="1">
    <source>
        <dbReference type="ARBA" id="ARBA00022553"/>
    </source>
</evidence>
<keyword evidence="5" id="KW-1185">Reference proteome</keyword>
<accession>A0ABP7W5J9</accession>
<dbReference type="CDD" id="cd00060">
    <property type="entry name" value="FHA"/>
    <property type="match status" value="1"/>
</dbReference>
<reference evidence="5" key="1">
    <citation type="journal article" date="2019" name="Int. J. Syst. Evol. Microbiol.">
        <title>The Global Catalogue of Microorganisms (GCM) 10K type strain sequencing project: providing services to taxonomists for standard genome sequencing and annotation.</title>
        <authorList>
            <consortium name="The Broad Institute Genomics Platform"/>
            <consortium name="The Broad Institute Genome Sequencing Center for Infectious Disease"/>
            <person name="Wu L."/>
            <person name="Ma J."/>
        </authorList>
    </citation>
    <scope>NUCLEOTIDE SEQUENCE [LARGE SCALE GENOMIC DNA]</scope>
    <source>
        <strain evidence="5">JCM 16702</strain>
    </source>
</reference>
<dbReference type="Pfam" id="PF00498">
    <property type="entry name" value="FHA"/>
    <property type="match status" value="1"/>
</dbReference>
<dbReference type="Proteomes" id="UP001500683">
    <property type="component" value="Unassembled WGS sequence"/>
</dbReference>
<dbReference type="PROSITE" id="PS50006">
    <property type="entry name" value="FHA_DOMAIN"/>
    <property type="match status" value="1"/>
</dbReference>
<dbReference type="EMBL" id="BAAAZG010000030">
    <property type="protein sequence ID" value="GAA4081415.1"/>
    <property type="molecule type" value="Genomic_DNA"/>
</dbReference>
<proteinExistence type="predicted"/>
<feature type="domain" description="FHA" evidence="3">
    <location>
        <begin position="306"/>
        <end position="362"/>
    </location>
</feature>
<gene>
    <name evidence="4" type="ORF">GCM10022214_45300</name>
</gene>